<reference evidence="2 3" key="1">
    <citation type="submission" date="2019-03" db="EMBL/GenBank/DDBJ databases">
        <title>Genomic Encyclopedia of Archaeal and Bacterial Type Strains, Phase II (KMG-II): from individual species to whole genera.</title>
        <authorList>
            <person name="Goeker M."/>
        </authorList>
    </citation>
    <scope>NUCLEOTIDE SEQUENCE [LARGE SCALE GENOMIC DNA]</scope>
    <source>
        <strain evidence="2 3">DSM 45499</strain>
    </source>
</reference>
<feature type="coiled-coil region" evidence="1">
    <location>
        <begin position="289"/>
        <end position="330"/>
    </location>
</feature>
<name>A0A4R7VMW8_9PSEU</name>
<evidence type="ECO:0000256" key="1">
    <source>
        <dbReference type="SAM" id="Coils"/>
    </source>
</evidence>
<organism evidence="2 3">
    <name type="scientific">Actinophytocola oryzae</name>
    <dbReference type="NCBI Taxonomy" id="502181"/>
    <lineage>
        <taxon>Bacteria</taxon>
        <taxon>Bacillati</taxon>
        <taxon>Actinomycetota</taxon>
        <taxon>Actinomycetes</taxon>
        <taxon>Pseudonocardiales</taxon>
        <taxon>Pseudonocardiaceae</taxon>
    </lineage>
</organism>
<accession>A0A4R7VMW8</accession>
<gene>
    <name evidence="2" type="ORF">CLV71_106229</name>
</gene>
<evidence type="ECO:0000313" key="3">
    <source>
        <dbReference type="Proteomes" id="UP000294927"/>
    </source>
</evidence>
<sequence length="348" mass="37868">MPALSTHPGVGAVAIWTSADRPGLGDQLPGRVIQQELLARLPGWRMSMFATDGWRRSTVADGGLVAEPLRDRTPAELADAATLTVICSGDPVALELATRLDATHPVVPFAVPEVPGGLAARAAVVVTGPNPGLLLDRVVDRDTLPARVAQLRQLGELPDGDYEVGDGGVELPQNLVFEDRLAFLFGARAVVTDDEHVAAACAWLGVDCRRPDGTAFEFAPVADLKAQLDRVAELAEHTLADRGGDLATRTSVLAEENHALRQAHWHLRRRMLVERQRLAEPLAQAWEERDAAVAEAAEVRADNAELTRRNEELTARLAFAEQELARWQDTKLVRWTRPLRDAYGKARG</sequence>
<dbReference type="AlphaFoldDB" id="A0A4R7VMW8"/>
<dbReference type="EMBL" id="SOCP01000006">
    <property type="protein sequence ID" value="TDV50884.1"/>
    <property type="molecule type" value="Genomic_DNA"/>
</dbReference>
<evidence type="ECO:0000313" key="2">
    <source>
        <dbReference type="EMBL" id="TDV50884.1"/>
    </source>
</evidence>
<protein>
    <submittedName>
        <fullName evidence="2">Uncharacterized protein</fullName>
    </submittedName>
</protein>
<comment type="caution">
    <text evidence="2">The sequence shown here is derived from an EMBL/GenBank/DDBJ whole genome shotgun (WGS) entry which is preliminary data.</text>
</comment>
<proteinExistence type="predicted"/>
<keyword evidence="3" id="KW-1185">Reference proteome</keyword>
<dbReference type="RefSeq" id="WP_133904106.1">
    <property type="nucleotide sequence ID" value="NZ_SOCP01000006.1"/>
</dbReference>
<dbReference type="OrthoDB" id="3682217at2"/>
<keyword evidence="1" id="KW-0175">Coiled coil</keyword>
<dbReference type="Proteomes" id="UP000294927">
    <property type="component" value="Unassembled WGS sequence"/>
</dbReference>